<reference evidence="2 3" key="1">
    <citation type="submission" date="2018-01" db="EMBL/GenBank/DDBJ databases">
        <title>The draft genome sequence of Halioglobus japonicus S1-36.</title>
        <authorList>
            <person name="Du Z.-J."/>
            <person name="Shi M.-J."/>
        </authorList>
    </citation>
    <scope>NUCLEOTIDE SEQUENCE [LARGE SCALE GENOMIC DNA]</scope>
    <source>
        <strain evidence="2 3">S1-36</strain>
    </source>
</reference>
<proteinExistence type="predicted"/>
<protein>
    <submittedName>
        <fullName evidence="2">Transcriptional regulator</fullName>
    </submittedName>
</protein>
<name>A0AAP8MFR3_9GAMM</name>
<feature type="domain" description="ChrR-like cupin" evidence="1">
    <location>
        <begin position="101"/>
        <end position="191"/>
    </location>
</feature>
<gene>
    <name evidence="2" type="ORF">C0029_09385</name>
</gene>
<dbReference type="NCBIfam" id="TIGR02451">
    <property type="entry name" value="anti_sig_ChrR"/>
    <property type="match status" value="1"/>
</dbReference>
<organism evidence="2 3">
    <name type="scientific">Halioglobus japonicus</name>
    <dbReference type="NCBI Taxonomy" id="930805"/>
    <lineage>
        <taxon>Bacteria</taxon>
        <taxon>Pseudomonadati</taxon>
        <taxon>Pseudomonadota</taxon>
        <taxon>Gammaproteobacteria</taxon>
        <taxon>Cellvibrionales</taxon>
        <taxon>Halieaceae</taxon>
        <taxon>Halioglobus</taxon>
    </lineage>
</organism>
<dbReference type="Gene3D" id="1.10.10.1320">
    <property type="entry name" value="Anti-sigma factor, zinc-finger domain"/>
    <property type="match status" value="1"/>
</dbReference>
<sequence>MAMHHPDTRLLNEYAAGTLPLAQSVCISLHLNYCDQCKRTVHKLQKMAAAMFEDLSPKQVDDSLLSTVFARIDEEPEPLRYAPPAQTEDGYPSLVQRLMHRDYHDLEWQRISSNLRISRLRTGDQDNEFALYHIKAGGTIPTHTHKGNELTLVLEGGFSDDEGHYTQGDFLFRDASHQHNPTADQDGDCICIGVLDAPIKFTDWKYRAVNPFLKLRAE</sequence>
<dbReference type="AlphaFoldDB" id="A0AAP8MFR3"/>
<keyword evidence="3" id="KW-1185">Reference proteome</keyword>
<evidence type="ECO:0000313" key="3">
    <source>
        <dbReference type="Proteomes" id="UP000235162"/>
    </source>
</evidence>
<comment type="caution">
    <text evidence="2">The sequence shown here is derived from an EMBL/GenBank/DDBJ whole genome shotgun (WGS) entry which is preliminary data.</text>
</comment>
<accession>A0AAP8MFR3</accession>
<dbReference type="InterPro" id="IPR014710">
    <property type="entry name" value="RmlC-like_jellyroll"/>
</dbReference>
<dbReference type="Gene3D" id="2.60.120.10">
    <property type="entry name" value="Jelly Rolls"/>
    <property type="match status" value="1"/>
</dbReference>
<dbReference type="InterPro" id="IPR011051">
    <property type="entry name" value="RmlC_Cupin_sf"/>
</dbReference>
<dbReference type="CDD" id="cd20301">
    <property type="entry name" value="cupin_ChrR"/>
    <property type="match status" value="1"/>
</dbReference>
<dbReference type="SUPFAM" id="SSF51182">
    <property type="entry name" value="RmlC-like cupins"/>
    <property type="match status" value="1"/>
</dbReference>
<dbReference type="InterPro" id="IPR025979">
    <property type="entry name" value="ChrR-like_cupin_dom"/>
</dbReference>
<dbReference type="InterPro" id="IPR041916">
    <property type="entry name" value="Anti_sigma_zinc_sf"/>
</dbReference>
<dbReference type="Pfam" id="PF12973">
    <property type="entry name" value="Cupin_7"/>
    <property type="match status" value="1"/>
</dbReference>
<dbReference type="Proteomes" id="UP000235162">
    <property type="component" value="Unassembled WGS sequence"/>
</dbReference>
<evidence type="ECO:0000313" key="2">
    <source>
        <dbReference type="EMBL" id="PLW86599.1"/>
    </source>
</evidence>
<dbReference type="InterPro" id="IPR012807">
    <property type="entry name" value="Anti-sigma_ChrR"/>
</dbReference>
<dbReference type="EMBL" id="PKUR01000002">
    <property type="protein sequence ID" value="PLW86599.1"/>
    <property type="molecule type" value="Genomic_DNA"/>
</dbReference>
<dbReference type="KEGG" id="hja:BST95_10355"/>
<evidence type="ECO:0000259" key="1">
    <source>
        <dbReference type="Pfam" id="PF12973"/>
    </source>
</evidence>
<dbReference type="RefSeq" id="WP_084199265.1">
    <property type="nucleotide sequence ID" value="NZ_BMYL01000002.1"/>
</dbReference>